<comment type="caution">
    <text evidence="2">The sequence shown here is derived from an EMBL/GenBank/DDBJ whole genome shotgun (WGS) entry which is preliminary data.</text>
</comment>
<proteinExistence type="predicted"/>
<dbReference type="EMBL" id="PDEA01000001">
    <property type="protein sequence ID" value="PEH90210.1"/>
    <property type="molecule type" value="Genomic_DNA"/>
</dbReference>
<dbReference type="GeneID" id="80802501"/>
<feature type="region of interest" description="Disordered" evidence="1">
    <location>
        <begin position="810"/>
        <end position="844"/>
    </location>
</feature>
<dbReference type="Proteomes" id="UP000220246">
    <property type="component" value="Unassembled WGS sequence"/>
</dbReference>
<evidence type="ECO:0000313" key="2">
    <source>
        <dbReference type="EMBL" id="PEH90210.1"/>
    </source>
</evidence>
<dbReference type="InterPro" id="IPR008023">
    <property type="entry name" value="DUF748"/>
</dbReference>
<gene>
    <name evidence="2" type="ORF">CRM82_17895</name>
</gene>
<dbReference type="Gene3D" id="3.30.1330.60">
    <property type="entry name" value="OmpA-like domain"/>
    <property type="match status" value="1"/>
</dbReference>
<dbReference type="OrthoDB" id="9757969at2"/>
<dbReference type="AlphaFoldDB" id="A0A2A7UY44"/>
<dbReference type="InterPro" id="IPR052894">
    <property type="entry name" value="AsmA-related"/>
</dbReference>
<dbReference type="GO" id="GO:0005886">
    <property type="term" value="C:plasma membrane"/>
    <property type="evidence" value="ECO:0007669"/>
    <property type="project" value="TreeGrafter"/>
</dbReference>
<sequence>MQLQFWRSATLWRRLGWGAAAVVALWLLTWLSFPWAAKQLIEKQGSQALGRALTVGKVEFSPWTMELSLHDLALAGADGQPEPQVSIARIYIDAELSSLLRWGPVVDAIQLDSPHIRLAQLEPGKLDIQDILDKLGADKKEDSSGDLPRFALYNIEISDGRLALQDKVAGADHLLKDLQLKLPFVSSLPSKRQVKVQPELSFDLNGSRFASEAQSTPFAQDRKTAATLTVHDLDLKPYLPYWPASLPLKLQDAMLQARIDVAFEQHTDSVVRLSGKVQATGAKLQDLAGKDLLQWEALDIDLADVQPLAGVVKLGRVSLQKPSLALRLDANGQLLKFPEPAKPTADSAAPASASQGTAQAAAPAAAAGPTPWKIEVAQWDVQQGQVSWTDETLKPAAEVKVRDLALSGRQVTWPMQGDSQFEGRLALAGFEGASHARLSGHGTLEVGQVGVVLEGVPFEVGRAYVSQFLQPLLRARAEGTAGLAWNKGRLFAVVPELAVQNLSLGEDKTPLAAWKRLAVENARVDMTQRTVHTELLQLDAPQVKVSRDRKGQWMYESWLRKAPVKDAAVAPKPKTGGAGAAEPAWTVLAEQTRIRDGVVLLEDGQAPRPVRVGLSSLNLDVKGLDSRMGKAPIDIKLSTQLLPVNTRGLLRPSKTDGKLDFTGQLHLAPQMAAEGRVQAQRLPLHLFESYMDGVVNMRMLSALASFDGKVRYADAGGSPSVQVQGNAGLHDVYVQTVHRTGTAEKTTMEAGEDLLRWKQLQLTGLALDMQPRKPLSVQVQKTLLRDFFARVVVQPNGRLNLQDLAGAPDTEVADASAGGDAEAQKVESKTGGTNTASVQVAPAATAPDPMAPRIVVGPVELKGGTVKFSDFFIKPNYTADLTELSGSLSAFSSVAPAAGQPPSMADLSIQGVAQSTASLDISGKLNPLVKPLALDITGKVRDLELPPLSPYSVKYAGHGIERGKLSVDVRYEVQPNGMLTASNKLVLHQLTFGDAVQGAPASLPVKLAVALLADSHGVIDLDLPISGSLNDPQFRLAPVIFKIIGNIIRKAITAPFALLAGAFGGDEKGGGDVKFPAGVATLDAEAKSQLEKIAKSLKDRPALKLTVAGSASTAQEAQGWKAANLEAQIAKQGKGDEDDAALSDKERDSRLKSIYRKADIEKPRNMVGLSKSLPPEEMRKLLVEQLPLPPTAMQELAAARAMAVRSYLGQQGIDMARLFLGDSKADGKEAGAKAQLSLAVQ</sequence>
<dbReference type="STRING" id="1219032.GCA_001515545_00938"/>
<dbReference type="InterPro" id="IPR036737">
    <property type="entry name" value="OmpA-like_sf"/>
</dbReference>
<feature type="compositionally biased region" description="Low complexity" evidence="1">
    <location>
        <begin position="342"/>
        <end position="367"/>
    </location>
</feature>
<feature type="region of interest" description="Disordered" evidence="1">
    <location>
        <begin position="337"/>
        <end position="367"/>
    </location>
</feature>
<reference evidence="3" key="1">
    <citation type="submission" date="2017-09" db="EMBL/GenBank/DDBJ databases">
        <title>FDA dAtabase for Regulatory Grade micrObial Sequences (FDA-ARGOS): Supporting development and validation of Infectious Disease Dx tests.</title>
        <authorList>
            <person name="Minogue T."/>
            <person name="Wolcott M."/>
            <person name="Wasieloski L."/>
            <person name="Aguilar W."/>
            <person name="Moore D."/>
            <person name="Tallon L."/>
            <person name="Sadzewicz L."/>
            <person name="Ott S."/>
            <person name="Zhao X."/>
            <person name="Nagaraj S."/>
            <person name="Vavikolanu K."/>
            <person name="Aluvathingal J."/>
            <person name="Nadendla S."/>
            <person name="Sichtig H."/>
        </authorList>
    </citation>
    <scope>NUCLEOTIDE SEQUENCE [LARGE SCALE GENOMIC DNA]</scope>
    <source>
        <strain evidence="3">FDAARGOS_394</strain>
    </source>
</reference>
<dbReference type="PANTHER" id="PTHR30441:SF8">
    <property type="entry name" value="DUF748 DOMAIN-CONTAINING PROTEIN"/>
    <property type="match status" value="1"/>
</dbReference>
<accession>A0A2A7UY44</accession>
<evidence type="ECO:0008006" key="4">
    <source>
        <dbReference type="Google" id="ProtNLM"/>
    </source>
</evidence>
<dbReference type="PANTHER" id="PTHR30441">
    <property type="entry name" value="DUF748 DOMAIN-CONTAINING PROTEIN"/>
    <property type="match status" value="1"/>
</dbReference>
<protein>
    <recommendedName>
        <fullName evidence="4">DUF748 domain-containing protein</fullName>
    </recommendedName>
</protein>
<dbReference type="GO" id="GO:0090313">
    <property type="term" value="P:regulation of protein targeting to membrane"/>
    <property type="evidence" value="ECO:0007669"/>
    <property type="project" value="TreeGrafter"/>
</dbReference>
<evidence type="ECO:0000313" key="3">
    <source>
        <dbReference type="Proteomes" id="UP000220246"/>
    </source>
</evidence>
<keyword evidence="3" id="KW-1185">Reference proteome</keyword>
<name>A0A2A7UY44_COMTR</name>
<dbReference type="Pfam" id="PF05359">
    <property type="entry name" value="DUF748"/>
    <property type="match status" value="1"/>
</dbReference>
<organism evidence="2 3">
    <name type="scientific">Comamonas terrigena</name>
    <dbReference type="NCBI Taxonomy" id="32013"/>
    <lineage>
        <taxon>Bacteria</taxon>
        <taxon>Pseudomonadati</taxon>
        <taxon>Pseudomonadota</taxon>
        <taxon>Betaproteobacteria</taxon>
        <taxon>Burkholderiales</taxon>
        <taxon>Comamonadaceae</taxon>
        <taxon>Comamonas</taxon>
    </lineage>
</organism>
<evidence type="ECO:0000256" key="1">
    <source>
        <dbReference type="SAM" id="MobiDB-lite"/>
    </source>
</evidence>
<dbReference type="RefSeq" id="WP_066533881.1">
    <property type="nucleotide sequence ID" value="NZ_PDEA01000001.1"/>
</dbReference>